<dbReference type="Proteomes" id="UP000318017">
    <property type="component" value="Chromosome"/>
</dbReference>
<dbReference type="KEGG" id="ahel:Q31a_10960"/>
<protein>
    <recommendedName>
        <fullName evidence="3">SseB protein N-terminal domain-containing protein</fullName>
    </recommendedName>
</protein>
<keyword evidence="2" id="KW-1185">Reference proteome</keyword>
<evidence type="ECO:0000313" key="1">
    <source>
        <dbReference type="EMBL" id="QDV22805.1"/>
    </source>
</evidence>
<evidence type="ECO:0000313" key="2">
    <source>
        <dbReference type="Proteomes" id="UP000318017"/>
    </source>
</evidence>
<organism evidence="1 2">
    <name type="scientific">Aureliella helgolandensis</name>
    <dbReference type="NCBI Taxonomy" id="2527968"/>
    <lineage>
        <taxon>Bacteria</taxon>
        <taxon>Pseudomonadati</taxon>
        <taxon>Planctomycetota</taxon>
        <taxon>Planctomycetia</taxon>
        <taxon>Pirellulales</taxon>
        <taxon>Pirellulaceae</taxon>
        <taxon>Aureliella</taxon>
    </lineage>
</organism>
<proteinExistence type="predicted"/>
<dbReference type="EMBL" id="CP036298">
    <property type="protein sequence ID" value="QDV22805.1"/>
    <property type="molecule type" value="Genomic_DNA"/>
</dbReference>
<dbReference type="AlphaFoldDB" id="A0A518G2M5"/>
<gene>
    <name evidence="1" type="ORF">Q31a_10960</name>
</gene>
<reference evidence="1 2" key="1">
    <citation type="submission" date="2019-02" db="EMBL/GenBank/DDBJ databases">
        <title>Deep-cultivation of Planctomycetes and their phenomic and genomic characterization uncovers novel biology.</title>
        <authorList>
            <person name="Wiegand S."/>
            <person name="Jogler M."/>
            <person name="Boedeker C."/>
            <person name="Pinto D."/>
            <person name="Vollmers J."/>
            <person name="Rivas-Marin E."/>
            <person name="Kohn T."/>
            <person name="Peeters S.H."/>
            <person name="Heuer A."/>
            <person name="Rast P."/>
            <person name="Oberbeckmann S."/>
            <person name="Bunk B."/>
            <person name="Jeske O."/>
            <person name="Meyerdierks A."/>
            <person name="Storesund J.E."/>
            <person name="Kallscheuer N."/>
            <person name="Luecker S."/>
            <person name="Lage O.M."/>
            <person name="Pohl T."/>
            <person name="Merkel B.J."/>
            <person name="Hornburger P."/>
            <person name="Mueller R.-W."/>
            <person name="Bruemmer F."/>
            <person name="Labrenz M."/>
            <person name="Spormann A.M."/>
            <person name="Op den Camp H."/>
            <person name="Overmann J."/>
            <person name="Amann R."/>
            <person name="Jetten M.S.M."/>
            <person name="Mascher T."/>
            <person name="Medema M.H."/>
            <person name="Devos D.P."/>
            <person name="Kaster A.-K."/>
            <person name="Ovreas L."/>
            <person name="Rohde M."/>
            <person name="Galperin M.Y."/>
            <person name="Jogler C."/>
        </authorList>
    </citation>
    <scope>NUCLEOTIDE SEQUENCE [LARGE SCALE GENOMIC DNA]</scope>
    <source>
        <strain evidence="1 2">Q31a</strain>
    </source>
</reference>
<evidence type="ECO:0008006" key="3">
    <source>
        <dbReference type="Google" id="ProtNLM"/>
    </source>
</evidence>
<accession>A0A518G2M5</accession>
<dbReference type="RefSeq" id="WP_145074915.1">
    <property type="nucleotide sequence ID" value="NZ_CP036298.1"/>
</dbReference>
<sequence precursor="true">MSESENESLDVGTLIAEAAEAGDAEIAENLIRSNNFIVFQQISAETGEVEKGEDGSFSVVLVEIDDDTAVVCFSNEQNAAAFAKEIVEDAGEEMAEGEEIPSTILEGGELLDGLPPDCGLLMDAGAESECYFPPGCFEEADDEAAPDLLA</sequence>
<name>A0A518G2M5_9BACT</name>